<protein>
    <submittedName>
        <fullName evidence="6">Transketolase, pyridine binding domain protein</fullName>
    </submittedName>
</protein>
<evidence type="ECO:0000259" key="5">
    <source>
        <dbReference type="SMART" id="SM00861"/>
    </source>
</evidence>
<evidence type="ECO:0000256" key="4">
    <source>
        <dbReference type="ARBA" id="ARBA00023052"/>
    </source>
</evidence>
<evidence type="ECO:0000313" key="7">
    <source>
        <dbReference type="Proteomes" id="UP000004594"/>
    </source>
</evidence>
<dbReference type="eggNOG" id="COG3958">
    <property type="taxonomic scope" value="Bacteria"/>
</dbReference>
<organism evidence="6 7">
    <name type="scientific">Dialister micraerophilus UPII 345-E</name>
    <dbReference type="NCBI Taxonomy" id="910314"/>
    <lineage>
        <taxon>Bacteria</taxon>
        <taxon>Bacillati</taxon>
        <taxon>Bacillota</taxon>
        <taxon>Negativicutes</taxon>
        <taxon>Veillonellales</taxon>
        <taxon>Veillonellaceae</taxon>
        <taxon>Dialister</taxon>
    </lineage>
</organism>
<dbReference type="Pfam" id="PF02780">
    <property type="entry name" value="Transketolase_C"/>
    <property type="match status" value="1"/>
</dbReference>
<dbReference type="InterPro" id="IPR029061">
    <property type="entry name" value="THDP-binding"/>
</dbReference>
<reference evidence="6 7" key="1">
    <citation type="submission" date="2010-11" db="EMBL/GenBank/DDBJ databases">
        <authorList>
            <person name="Durkin A.S."/>
            <person name="Madupu R."/>
            <person name="Torralba M."/>
            <person name="Gillis M."/>
            <person name="Methe B."/>
            <person name="Sutton G."/>
            <person name="Nelson K.E."/>
        </authorList>
    </citation>
    <scope>NUCLEOTIDE SEQUENCE [LARGE SCALE GENOMIC DNA]</scope>
    <source>
        <strain evidence="6 7">UPII 345-E</strain>
    </source>
</reference>
<dbReference type="GO" id="GO:0016740">
    <property type="term" value="F:transferase activity"/>
    <property type="evidence" value="ECO:0007669"/>
    <property type="project" value="UniProtKB-KW"/>
</dbReference>
<dbReference type="SUPFAM" id="SSF52922">
    <property type="entry name" value="TK C-terminal domain-like"/>
    <property type="match status" value="1"/>
</dbReference>
<dbReference type="FunFam" id="3.40.50.970:FF:000129">
    <property type="entry name" value="Transketolase"/>
    <property type="match status" value="1"/>
</dbReference>
<dbReference type="SUPFAM" id="SSF52518">
    <property type="entry name" value="Thiamin diphosphate-binding fold (THDP-binding)"/>
    <property type="match status" value="1"/>
</dbReference>
<dbReference type="Pfam" id="PF02779">
    <property type="entry name" value="Transket_pyr"/>
    <property type="match status" value="1"/>
</dbReference>
<dbReference type="InterPro" id="IPR009014">
    <property type="entry name" value="Transketo_C/PFOR_II"/>
</dbReference>
<dbReference type="Gene3D" id="3.40.50.970">
    <property type="match status" value="1"/>
</dbReference>
<evidence type="ECO:0000256" key="2">
    <source>
        <dbReference type="ARBA" id="ARBA00007131"/>
    </source>
</evidence>
<evidence type="ECO:0000256" key="3">
    <source>
        <dbReference type="ARBA" id="ARBA00022679"/>
    </source>
</evidence>
<dbReference type="InterPro" id="IPR051157">
    <property type="entry name" value="PDH/Transketolase"/>
</dbReference>
<name>E4L8Q6_9FIRM</name>
<accession>E4L8Q6</accession>
<keyword evidence="3" id="KW-0808">Transferase</keyword>
<dbReference type="SMART" id="SM00861">
    <property type="entry name" value="Transket_pyr"/>
    <property type="match status" value="1"/>
</dbReference>
<proteinExistence type="inferred from homology"/>
<dbReference type="Proteomes" id="UP000004594">
    <property type="component" value="Unassembled WGS sequence"/>
</dbReference>
<gene>
    <name evidence="6" type="ORF">HMPREF9220_0976</name>
</gene>
<keyword evidence="4" id="KW-0786">Thiamine pyrophosphate</keyword>
<evidence type="ECO:0000313" key="6">
    <source>
        <dbReference type="EMBL" id="EFR42832.1"/>
    </source>
</evidence>
<dbReference type="InterPro" id="IPR005475">
    <property type="entry name" value="Transketolase-like_Pyr-bd"/>
</dbReference>
<dbReference type="CDD" id="cd07033">
    <property type="entry name" value="TPP_PYR_DXS_TK_like"/>
    <property type="match status" value="1"/>
</dbReference>
<dbReference type="InterPro" id="IPR033248">
    <property type="entry name" value="Transketolase_C"/>
</dbReference>
<comment type="similarity">
    <text evidence="2">Belongs to the transketolase family.</text>
</comment>
<dbReference type="PROSITE" id="PS00802">
    <property type="entry name" value="TRANSKETOLASE_2"/>
    <property type="match status" value="1"/>
</dbReference>
<feature type="domain" description="Transketolase-like pyrimidine-binding" evidence="5">
    <location>
        <begin position="4"/>
        <end position="169"/>
    </location>
</feature>
<sequence>MMAKATRDAYGEILKELGHRNKDIIVLDADLSSSTKTIVFAKEFPNRFFNTGIAEQNMIGVAAGLATTGKIPFASTFAVFGAGRAYEQIRNSVCYPNLNVKVAVTHSGLTVGEDGATHQMLEDIALMRVLPNMYVTVPADACETKAIVSWAVEHKGPVYIRMGRSKVGEIMPSNTVFVPGESTVLHEGKDITVIACGIMVEKAVQAAEILEKENISVRVINMSSIKPIDKDAILKAAVETGAILTCEEHSVIGGLGSAVSEVLSLEKPTIMDMIGINDTFGESGKANDLLEKYGLTSSNIVEKIKLLIQKK</sequence>
<comment type="cofactor">
    <cofactor evidence="1">
        <name>thiamine diphosphate</name>
        <dbReference type="ChEBI" id="CHEBI:58937"/>
    </cofactor>
</comment>
<dbReference type="Gene3D" id="3.40.50.920">
    <property type="match status" value="1"/>
</dbReference>
<dbReference type="EMBL" id="AENT01000016">
    <property type="protein sequence ID" value="EFR42832.1"/>
    <property type="molecule type" value="Genomic_DNA"/>
</dbReference>
<dbReference type="AlphaFoldDB" id="E4L8Q6"/>
<dbReference type="PANTHER" id="PTHR43825">
    <property type="entry name" value="PYRUVATE DEHYDROGENASE E1 COMPONENT"/>
    <property type="match status" value="1"/>
</dbReference>
<evidence type="ECO:0000256" key="1">
    <source>
        <dbReference type="ARBA" id="ARBA00001964"/>
    </source>
</evidence>
<dbReference type="InterPro" id="IPR020826">
    <property type="entry name" value="Transketolase_BS"/>
</dbReference>
<dbReference type="OrthoDB" id="8732661at2"/>
<dbReference type="PANTHER" id="PTHR43825:SF1">
    <property type="entry name" value="TRANSKETOLASE-LIKE PYRIMIDINE-BINDING DOMAIN-CONTAINING PROTEIN"/>
    <property type="match status" value="1"/>
</dbReference>
<comment type="caution">
    <text evidence="6">The sequence shown here is derived from an EMBL/GenBank/DDBJ whole genome shotgun (WGS) entry which is preliminary data.</text>
</comment>